<name>A0ABT1KXR1_9ACTN</name>
<gene>
    <name evidence="3" type="primary">rfbG</name>
    <name evidence="3" type="ORF">NCI01_12145</name>
</gene>
<accession>A0ABT1KXR1</accession>
<evidence type="ECO:0000313" key="3">
    <source>
        <dbReference type="EMBL" id="MCP3422550.1"/>
    </source>
</evidence>
<organism evidence="3 4">
    <name type="scientific">Nocardioides pinisoli</name>
    <dbReference type="NCBI Taxonomy" id="2950279"/>
    <lineage>
        <taxon>Bacteria</taxon>
        <taxon>Bacillati</taxon>
        <taxon>Actinomycetota</taxon>
        <taxon>Actinomycetes</taxon>
        <taxon>Propionibacteriales</taxon>
        <taxon>Nocardioidaceae</taxon>
        <taxon>Nocardioides</taxon>
    </lineage>
</organism>
<feature type="domain" description="NAD-dependent epimerase/dehydratase" evidence="2">
    <location>
        <begin position="15"/>
        <end position="239"/>
    </location>
</feature>
<dbReference type="Gene3D" id="3.40.50.720">
    <property type="entry name" value="NAD(P)-binding Rossmann-like Domain"/>
    <property type="match status" value="1"/>
</dbReference>
<protein>
    <submittedName>
        <fullName evidence="3">CDP-glucose 4,6-dehydratase</fullName>
        <ecNumber evidence="3">4.2.1.45</ecNumber>
    </submittedName>
</protein>
<dbReference type="EC" id="4.2.1.45" evidence="3"/>
<dbReference type="Pfam" id="PF01370">
    <property type="entry name" value="Epimerase"/>
    <property type="match status" value="1"/>
</dbReference>
<dbReference type="InterPro" id="IPR013445">
    <property type="entry name" value="CDP_4_6_deHydtase"/>
</dbReference>
<dbReference type="NCBIfam" id="TIGR02622">
    <property type="entry name" value="CDP_4_6_dhtase"/>
    <property type="match status" value="1"/>
</dbReference>
<keyword evidence="3" id="KW-0456">Lyase</keyword>
<dbReference type="InterPro" id="IPR001509">
    <property type="entry name" value="Epimerase_deHydtase"/>
</dbReference>
<sequence>MHRTHDPEFWSGRRVLVTGHTGFKGSWLTCWLRDLGAEVYGVSLPPEAGETPLWDRLALEGVHDVRDDVAGTGWLTGAAAFEPEVVLHLAAQSLVSEGYRDPAGTFGTNVMGTVRVLELVESLPGVRAALVVTTDKVYDVRQPTPFVEDDFLGGKDPYSASKAAAELVTQSWPGLSDRVVTARAGNVIGGGDFALNRIVPDIVRAWSTGQTLVLRRPLAVRPWQHVIEPLLGYLLYTEDVARGRDVPRSLNFGPDPAQAVPVQALVEHAATQWGGLRGADTPVRWEVEPDPVMEETHDLTLAAGQAQRVLTWGNVWGWQDAIDRSLEWYVRAVDGEDPHSLVLAQIRAYTSAVDAPAP</sequence>
<dbReference type="Proteomes" id="UP001204524">
    <property type="component" value="Unassembled WGS sequence"/>
</dbReference>
<evidence type="ECO:0000256" key="1">
    <source>
        <dbReference type="ARBA" id="ARBA00007637"/>
    </source>
</evidence>
<evidence type="ECO:0000313" key="4">
    <source>
        <dbReference type="Proteomes" id="UP001204524"/>
    </source>
</evidence>
<dbReference type="PANTHER" id="PTHR43000">
    <property type="entry name" value="DTDP-D-GLUCOSE 4,6-DEHYDRATASE-RELATED"/>
    <property type="match status" value="1"/>
</dbReference>
<dbReference type="SUPFAM" id="SSF51735">
    <property type="entry name" value="NAD(P)-binding Rossmann-fold domains"/>
    <property type="match status" value="1"/>
</dbReference>
<dbReference type="RefSeq" id="WP_254181753.1">
    <property type="nucleotide sequence ID" value="NZ_JANARS010000005.1"/>
</dbReference>
<keyword evidence="4" id="KW-1185">Reference proteome</keyword>
<comment type="caution">
    <text evidence="3">The sequence shown here is derived from an EMBL/GenBank/DDBJ whole genome shotgun (WGS) entry which is preliminary data.</text>
</comment>
<comment type="similarity">
    <text evidence="1">Belongs to the NAD(P)-dependent epimerase/dehydratase family.</text>
</comment>
<dbReference type="Gene3D" id="3.90.25.10">
    <property type="entry name" value="UDP-galactose 4-epimerase, domain 1"/>
    <property type="match status" value="1"/>
</dbReference>
<dbReference type="InterPro" id="IPR036291">
    <property type="entry name" value="NAD(P)-bd_dom_sf"/>
</dbReference>
<proteinExistence type="inferred from homology"/>
<dbReference type="EMBL" id="JANARS010000005">
    <property type="protein sequence ID" value="MCP3422550.1"/>
    <property type="molecule type" value="Genomic_DNA"/>
</dbReference>
<dbReference type="GO" id="GO:0047733">
    <property type="term" value="F:CDP-glucose 4,6-dehydratase activity"/>
    <property type="evidence" value="ECO:0007669"/>
    <property type="project" value="UniProtKB-EC"/>
</dbReference>
<reference evidence="3 4" key="1">
    <citation type="submission" date="2022-06" db="EMBL/GenBank/DDBJ databases">
        <authorList>
            <person name="So Y."/>
        </authorList>
    </citation>
    <scope>NUCLEOTIDE SEQUENCE [LARGE SCALE GENOMIC DNA]</scope>
    <source>
        <strain evidence="3 4">STR3</strain>
    </source>
</reference>
<evidence type="ECO:0000259" key="2">
    <source>
        <dbReference type="Pfam" id="PF01370"/>
    </source>
</evidence>